<dbReference type="InterPro" id="IPR001279">
    <property type="entry name" value="Metallo-B-lactamas"/>
</dbReference>
<feature type="domain" description="Metallo-beta-lactamase" evidence="2">
    <location>
        <begin position="16"/>
        <end position="234"/>
    </location>
</feature>
<dbReference type="EMBL" id="AJJU01000023">
    <property type="protein sequence ID" value="EID73011.1"/>
    <property type="molecule type" value="Genomic_DNA"/>
</dbReference>
<keyword evidence="5" id="KW-1185">Reference proteome</keyword>
<dbReference type="Pfam" id="PF07521">
    <property type="entry name" value="RMMBL"/>
    <property type="match status" value="1"/>
</dbReference>
<reference evidence="4 5" key="1">
    <citation type="journal article" date="2012" name="J. Bacteriol.">
        <title>Genome Sequence of the Halotolerant Bacterium Imtechella halotolerans K1T.</title>
        <authorList>
            <person name="Kumar S."/>
            <person name="Vikram S."/>
            <person name="Subramanian S."/>
            <person name="Raghava G.P."/>
            <person name="Pinnaka A.K."/>
        </authorList>
    </citation>
    <scope>NUCLEOTIDE SEQUENCE [LARGE SCALE GENOMIC DNA]</scope>
    <source>
        <strain evidence="4 5">K1</strain>
    </source>
</reference>
<evidence type="ECO:0000259" key="2">
    <source>
        <dbReference type="SMART" id="SM00849"/>
    </source>
</evidence>
<keyword evidence="1" id="KW-0378">Hydrolase</keyword>
<gene>
    <name evidence="4" type="ORF">W5A_10709</name>
</gene>
<accession>I0W9E5</accession>
<dbReference type="InterPro" id="IPR050698">
    <property type="entry name" value="MBL"/>
</dbReference>
<dbReference type="Pfam" id="PF10996">
    <property type="entry name" value="Beta-Casp"/>
    <property type="match status" value="1"/>
</dbReference>
<dbReference type="SUPFAM" id="SSF56281">
    <property type="entry name" value="Metallo-hydrolase/oxidoreductase"/>
    <property type="match status" value="1"/>
</dbReference>
<dbReference type="STRING" id="946077.W5A_10709"/>
<evidence type="ECO:0000313" key="5">
    <source>
        <dbReference type="Proteomes" id="UP000005938"/>
    </source>
</evidence>
<organism evidence="4 5">
    <name type="scientific">Imtechella halotolerans K1</name>
    <dbReference type="NCBI Taxonomy" id="946077"/>
    <lineage>
        <taxon>Bacteria</taxon>
        <taxon>Pseudomonadati</taxon>
        <taxon>Bacteroidota</taxon>
        <taxon>Flavobacteriia</taxon>
        <taxon>Flavobacteriales</taxon>
        <taxon>Flavobacteriaceae</taxon>
        <taxon>Imtechella</taxon>
    </lineage>
</organism>
<evidence type="ECO:0000313" key="4">
    <source>
        <dbReference type="EMBL" id="EID73011.1"/>
    </source>
</evidence>
<dbReference type="OrthoDB" id="9803916at2"/>
<evidence type="ECO:0000259" key="3">
    <source>
        <dbReference type="SMART" id="SM01027"/>
    </source>
</evidence>
<dbReference type="CDD" id="cd16295">
    <property type="entry name" value="TTHA0252-CPSF-like_MBL-fold"/>
    <property type="match status" value="1"/>
</dbReference>
<comment type="caution">
    <text evidence="4">The sequence shown here is derived from an EMBL/GenBank/DDBJ whole genome shotgun (WGS) entry which is preliminary data.</text>
</comment>
<dbReference type="InterPro" id="IPR022712">
    <property type="entry name" value="Beta_Casp"/>
</dbReference>
<protein>
    <submittedName>
        <fullName evidence="4">Metallo-beta-lactamase superfamily protein</fullName>
    </submittedName>
</protein>
<dbReference type="InterPro" id="IPR011108">
    <property type="entry name" value="RMMBL"/>
</dbReference>
<feature type="domain" description="Beta-Casp" evidence="3">
    <location>
        <begin position="250"/>
        <end position="369"/>
    </location>
</feature>
<dbReference type="Gene3D" id="3.40.50.10890">
    <property type="match status" value="1"/>
</dbReference>
<dbReference type="Gene3D" id="3.60.15.10">
    <property type="entry name" value="Ribonuclease Z/Hydroxyacylglutathione hydrolase-like"/>
    <property type="match status" value="1"/>
</dbReference>
<dbReference type="eggNOG" id="COG1236">
    <property type="taxonomic scope" value="Bacteria"/>
</dbReference>
<dbReference type="PANTHER" id="PTHR11203:SF37">
    <property type="entry name" value="INTEGRATOR COMPLEX SUBUNIT 11"/>
    <property type="match status" value="1"/>
</dbReference>
<dbReference type="Pfam" id="PF00753">
    <property type="entry name" value="Lactamase_B"/>
    <property type="match status" value="1"/>
</dbReference>
<dbReference type="PANTHER" id="PTHR11203">
    <property type="entry name" value="CLEAVAGE AND POLYADENYLATION SPECIFICITY FACTOR FAMILY MEMBER"/>
    <property type="match status" value="1"/>
</dbReference>
<dbReference type="RefSeq" id="WP_008240405.1">
    <property type="nucleotide sequence ID" value="NZ_AJJU01000023.1"/>
</dbReference>
<dbReference type="InterPro" id="IPR036866">
    <property type="entry name" value="RibonucZ/Hydroxyglut_hydro"/>
</dbReference>
<evidence type="ECO:0000256" key="1">
    <source>
        <dbReference type="ARBA" id="ARBA00022801"/>
    </source>
</evidence>
<dbReference type="SMART" id="SM01027">
    <property type="entry name" value="Beta-Casp"/>
    <property type="match status" value="1"/>
</dbReference>
<sequence>MERVRIHFLGASGTVTGSKFLLETSEATILIDCGLFQGLKELRALNWEYLPIPASEIDLVLLTHGHLDHVGYLPRLYNQGFRRSIIGTSPTLRVAEVILRDSAKIQEEDAEDANAKGYSKHHPAEPLYTVEDVENTLTHFKAAEVSTWHQLSEHISYRFQYNGHIIGATFIELSIFGKIFVFSGDIGRQEDVLLNPPKRPLNADYLFLESTYGDRNHPEEDVPQLLMDLIHDTLEQQGVLLIPSFAVERTQSLMYLLWELYRSGKIPPIPMVMDSPMGSQILSVFNDFTDWHKLSPQQCAAMCNHFNIVESYAETWETIDDPRPKLVIAGSGMITGGRILTYLQQLLDVSTTHVLLVGFMAEGTRGRDLLEGKEELKIHGKQIPVQASVSHLESLSAHADKEELLAWVSELKNIPEQVFLIHGEAEAAAELKKEIESRYQWHVNIPELYEIREIIIGE</sequence>
<dbReference type="GO" id="GO:0004521">
    <property type="term" value="F:RNA endonuclease activity"/>
    <property type="evidence" value="ECO:0007669"/>
    <property type="project" value="TreeGrafter"/>
</dbReference>
<name>I0W9E5_9FLAO</name>
<proteinExistence type="predicted"/>
<dbReference type="AlphaFoldDB" id="I0W9E5"/>
<dbReference type="Proteomes" id="UP000005938">
    <property type="component" value="Unassembled WGS sequence"/>
</dbReference>
<dbReference type="GO" id="GO:0016787">
    <property type="term" value="F:hydrolase activity"/>
    <property type="evidence" value="ECO:0007669"/>
    <property type="project" value="UniProtKB-KW"/>
</dbReference>
<dbReference type="PATRIC" id="fig|946077.3.peg.2159"/>
<dbReference type="SMART" id="SM00849">
    <property type="entry name" value="Lactamase_B"/>
    <property type="match status" value="1"/>
</dbReference>